<organism evidence="3 4">
    <name type="scientific">Aeromicrobium erythreum</name>
    <dbReference type="NCBI Taxonomy" id="2041"/>
    <lineage>
        <taxon>Bacteria</taxon>
        <taxon>Bacillati</taxon>
        <taxon>Actinomycetota</taxon>
        <taxon>Actinomycetes</taxon>
        <taxon>Propionibacteriales</taxon>
        <taxon>Nocardioidaceae</taxon>
        <taxon>Aeromicrobium</taxon>
    </lineage>
</organism>
<keyword evidence="4" id="KW-1185">Reference proteome</keyword>
<proteinExistence type="predicted"/>
<evidence type="ECO:0000259" key="2">
    <source>
        <dbReference type="Pfam" id="PF04577"/>
    </source>
</evidence>
<dbReference type="KEGG" id="aer:AERYTH_14025"/>
<dbReference type="STRING" id="2041.AERYTH_14025"/>
<dbReference type="AlphaFoldDB" id="A0A0U4BDF2"/>
<dbReference type="InterPro" id="IPR049625">
    <property type="entry name" value="Glyco_transf_61_cat"/>
</dbReference>
<evidence type="ECO:0000313" key="4">
    <source>
        <dbReference type="Proteomes" id="UP000067689"/>
    </source>
</evidence>
<feature type="compositionally biased region" description="Basic and acidic residues" evidence="1">
    <location>
        <begin position="511"/>
        <end position="523"/>
    </location>
</feature>
<dbReference type="Proteomes" id="UP000067689">
    <property type="component" value="Chromosome"/>
</dbReference>
<name>A0A0U4BDF2_9ACTN</name>
<feature type="region of interest" description="Disordered" evidence="1">
    <location>
        <begin position="1"/>
        <end position="84"/>
    </location>
</feature>
<feature type="region of interest" description="Disordered" evidence="1">
    <location>
        <begin position="493"/>
        <end position="523"/>
    </location>
</feature>
<accession>A0A0U4BDF2</accession>
<feature type="compositionally biased region" description="Basic residues" evidence="1">
    <location>
        <begin position="1"/>
        <end position="72"/>
    </location>
</feature>
<sequence length="523" mass="58651">MRDLRRRTRRGRRTGRPAQERRRRGRVRLHPRQRPRSLGRRAAGRHGVPPRRGVRPGRPRHLPRGRRARPRAGRAVAGQARPRERLVRPRRMTRLPPALMPLWPVAKRAHRAATRTVGLAARAVGDGGPRSVPVRVSPTSRATAAAEPDHVRLHPVGPPLDLLRPLPAGRPGGLRFWDDVRVLRRPPRSVLEVEGGRLVGEAAATITPAGTLDRETSPYFGIRRPTEHPVHLRLRYPEPEHVAGTVVSLASHASARNYYHSLMDALPRWGLLQELFPDVRPDRVVVGHTTRWDRQLVAMVGLDALPLVEPTHALHLRADRLLVPAIDNQTTLAPPWVSAWLRTHLPARDVRDKPRRLYVTRGDRPNTRRYVQEDALLPHLERQGFVRVDPGTMSVQEQIDHFAAAEVVVAPHGAGLVNLTFAPPGVRVLELFAPRYLNPGYWAIVDNVPDSRYRYVVAEPVDRLRSERAMQGVQDDVDLPAAVVLEELEHLLAQDADGQEVPGRTDAGQDGTEHPRSPERGTP</sequence>
<dbReference type="PATRIC" id="fig|2041.4.peg.2925"/>
<dbReference type="EMBL" id="CP011502">
    <property type="protein sequence ID" value="ALX05732.1"/>
    <property type="molecule type" value="Genomic_DNA"/>
</dbReference>
<protein>
    <recommendedName>
        <fullName evidence="2">Glycosyltransferase 61 catalytic domain-containing protein</fullName>
    </recommendedName>
</protein>
<dbReference type="Pfam" id="PF04577">
    <property type="entry name" value="Glyco_transf_61"/>
    <property type="match status" value="1"/>
</dbReference>
<feature type="domain" description="Glycosyltransferase 61 catalytic" evidence="2">
    <location>
        <begin position="258"/>
        <end position="429"/>
    </location>
</feature>
<gene>
    <name evidence="3" type="ORF">AERYTH_14025</name>
</gene>
<evidence type="ECO:0000256" key="1">
    <source>
        <dbReference type="SAM" id="MobiDB-lite"/>
    </source>
</evidence>
<evidence type="ECO:0000313" key="3">
    <source>
        <dbReference type="EMBL" id="ALX05732.1"/>
    </source>
</evidence>
<dbReference type="GO" id="GO:0016757">
    <property type="term" value="F:glycosyltransferase activity"/>
    <property type="evidence" value="ECO:0007669"/>
    <property type="project" value="InterPro"/>
</dbReference>
<reference evidence="3 4" key="1">
    <citation type="journal article" date="1991" name="Int. J. Syst. Bacteriol.">
        <title>Description of the erythromycin-producing bacterium Arthrobacter sp. strain NRRL B-3381 as Aeromicrobium erythreum gen. nov., sp. nov.</title>
        <authorList>
            <person name="Miller E.S."/>
            <person name="Woese C.R."/>
            <person name="Brenner S."/>
        </authorList>
    </citation>
    <scope>NUCLEOTIDE SEQUENCE [LARGE SCALE GENOMIC DNA]</scope>
    <source>
        <strain evidence="3 4">AR18</strain>
    </source>
</reference>